<dbReference type="OrthoDB" id="9787825at2"/>
<comment type="caution">
    <text evidence="1">The sequence shown here is derived from an EMBL/GenBank/DDBJ whole genome shotgun (WGS) entry which is preliminary data.</text>
</comment>
<name>A0A0J8GNR9_9ALTE</name>
<evidence type="ECO:0000313" key="1">
    <source>
        <dbReference type="EMBL" id="KMT64427.1"/>
    </source>
</evidence>
<keyword evidence="2" id="KW-1185">Reference proteome</keyword>
<accession>A0A0J8GNR9</accession>
<dbReference type="STRING" id="1513271.XM47_14105"/>
<protein>
    <submittedName>
        <fullName evidence="1">Uncharacterized protein</fullName>
    </submittedName>
</protein>
<proteinExistence type="predicted"/>
<dbReference type="Proteomes" id="UP000037600">
    <property type="component" value="Unassembled WGS sequence"/>
</dbReference>
<evidence type="ECO:0000313" key="2">
    <source>
        <dbReference type="Proteomes" id="UP000037600"/>
    </source>
</evidence>
<dbReference type="EMBL" id="LAZL01000024">
    <property type="protein sequence ID" value="KMT64427.1"/>
    <property type="molecule type" value="Genomic_DNA"/>
</dbReference>
<reference evidence="1 2" key="1">
    <citation type="submission" date="2015-04" db="EMBL/GenBank/DDBJ databases">
        <title>Draft Genome Sequence of the Novel Agar-Digesting Marine Bacterium Q1.</title>
        <authorList>
            <person name="Li Y."/>
            <person name="Li D."/>
            <person name="Chen G."/>
            <person name="Du Z."/>
        </authorList>
    </citation>
    <scope>NUCLEOTIDE SEQUENCE [LARGE SCALE GENOMIC DNA]</scope>
    <source>
        <strain evidence="1 2">Q1</strain>
    </source>
</reference>
<dbReference type="AlphaFoldDB" id="A0A0J8GNR9"/>
<gene>
    <name evidence="1" type="ORF">XM47_14105</name>
</gene>
<organism evidence="1 2">
    <name type="scientific">Catenovulum maritimum</name>
    <dbReference type="NCBI Taxonomy" id="1513271"/>
    <lineage>
        <taxon>Bacteria</taxon>
        <taxon>Pseudomonadati</taxon>
        <taxon>Pseudomonadota</taxon>
        <taxon>Gammaproteobacteria</taxon>
        <taxon>Alteromonadales</taxon>
        <taxon>Alteromonadaceae</taxon>
        <taxon>Catenovulum</taxon>
    </lineage>
</organism>
<dbReference type="RefSeq" id="WP_048693803.1">
    <property type="nucleotide sequence ID" value="NZ_KQ130497.1"/>
</dbReference>
<sequence>MLTLVSLILSISLMGCSSESFEIESLHFKKNEWIIVTADSLKPPYQKLYGAFRVTSFEKEQLSYKLQYEWILTNCDDFVYKSDNCSEIGRGELIDPNMLSFGQFYINIDVGYGCCKIDTVKEIPPNSKYRAAKYVNSHLDFEGALYKKSLKSFFDNNLNKAAVSVDGSE</sequence>